<dbReference type="Proteomes" id="UP001519342">
    <property type="component" value="Unassembled WGS sequence"/>
</dbReference>
<name>A0ABS4GB02_9FIRM</name>
<proteinExistence type="predicted"/>
<dbReference type="SUPFAM" id="SSF158430">
    <property type="entry name" value="Bacillus cereus metalloprotein-like"/>
    <property type="match status" value="1"/>
</dbReference>
<dbReference type="Pfam" id="PF11155">
    <property type="entry name" value="DUF2935"/>
    <property type="match status" value="1"/>
</dbReference>
<reference evidence="1 2" key="1">
    <citation type="submission" date="2021-03" db="EMBL/GenBank/DDBJ databases">
        <title>Genomic Encyclopedia of Type Strains, Phase IV (KMG-IV): sequencing the most valuable type-strain genomes for metagenomic binning, comparative biology and taxonomic classification.</title>
        <authorList>
            <person name="Goeker M."/>
        </authorList>
    </citation>
    <scope>NUCLEOTIDE SEQUENCE [LARGE SCALE GENOMIC DNA]</scope>
    <source>
        <strain evidence="1 2">DSM 24004</strain>
    </source>
</reference>
<accession>A0ABS4GB02</accession>
<evidence type="ECO:0000313" key="2">
    <source>
        <dbReference type="Proteomes" id="UP001519342"/>
    </source>
</evidence>
<evidence type="ECO:0008006" key="3">
    <source>
        <dbReference type="Google" id="ProtNLM"/>
    </source>
</evidence>
<dbReference type="Gene3D" id="1.20.1260.120">
    <property type="entry name" value="Protein of unknown function DUF2935"/>
    <property type="match status" value="1"/>
</dbReference>
<dbReference type="InterPro" id="IPR021328">
    <property type="entry name" value="CotB-like"/>
</dbReference>
<gene>
    <name evidence="1" type="ORF">J2Z76_000723</name>
</gene>
<comment type="caution">
    <text evidence="1">The sequence shown here is derived from an EMBL/GenBank/DDBJ whole genome shotgun (WGS) entry which is preliminary data.</text>
</comment>
<sequence length="157" mass="18533">MRFNYGEMNALRALEESEFWKNQESEHTQVIQEVVPDLEEDYVEKLIEYKGVFDSTLARIVQYIETIINLEDSISLEMNEEIMQIIKITIMQSQVFIDFLNKLLKDSSAVGNNPIANVVINHIRRESDYYIGVVKAFLDLYNDKNNRYSNFYKPLDY</sequence>
<evidence type="ECO:0000313" key="1">
    <source>
        <dbReference type="EMBL" id="MBP1924866.1"/>
    </source>
</evidence>
<dbReference type="RefSeq" id="WP_209510629.1">
    <property type="nucleotide sequence ID" value="NZ_JAGGKS010000002.1"/>
</dbReference>
<dbReference type="EMBL" id="JAGGKS010000002">
    <property type="protein sequence ID" value="MBP1924866.1"/>
    <property type="molecule type" value="Genomic_DNA"/>
</dbReference>
<organism evidence="1 2">
    <name type="scientific">Sedimentibacter acidaminivorans</name>
    <dbReference type="NCBI Taxonomy" id="913099"/>
    <lineage>
        <taxon>Bacteria</taxon>
        <taxon>Bacillati</taxon>
        <taxon>Bacillota</taxon>
        <taxon>Tissierellia</taxon>
        <taxon>Sedimentibacter</taxon>
    </lineage>
</organism>
<protein>
    <recommendedName>
        <fullName evidence="3">DUF2935 domain-containing protein</fullName>
    </recommendedName>
</protein>
<keyword evidence="2" id="KW-1185">Reference proteome</keyword>